<gene>
    <name evidence="2" type="ORF">ENS31_02020</name>
</gene>
<dbReference type="Gene3D" id="2.60.40.4070">
    <property type="match status" value="1"/>
</dbReference>
<dbReference type="InterPro" id="IPR036249">
    <property type="entry name" value="Thioredoxin-like_sf"/>
</dbReference>
<dbReference type="InterPro" id="IPR026444">
    <property type="entry name" value="Secre_tail"/>
</dbReference>
<feature type="domain" description="Secretion system C-terminal sorting" evidence="1">
    <location>
        <begin position="680"/>
        <end position="747"/>
    </location>
</feature>
<dbReference type="EMBL" id="DSUJ01000008">
    <property type="protein sequence ID" value="HFI90288.1"/>
    <property type="molecule type" value="Genomic_DNA"/>
</dbReference>
<comment type="caution">
    <text evidence="2">The sequence shown here is derived from an EMBL/GenBank/DDBJ whole genome shotgun (WGS) entry which is preliminary data.</text>
</comment>
<name>A0A7V3E6J2_9BACT</name>
<proteinExistence type="predicted"/>
<organism evidence="2">
    <name type="scientific">Ignavibacterium album</name>
    <dbReference type="NCBI Taxonomy" id="591197"/>
    <lineage>
        <taxon>Bacteria</taxon>
        <taxon>Pseudomonadati</taxon>
        <taxon>Ignavibacteriota</taxon>
        <taxon>Ignavibacteria</taxon>
        <taxon>Ignavibacteriales</taxon>
        <taxon>Ignavibacteriaceae</taxon>
        <taxon>Ignavibacterium</taxon>
    </lineage>
</organism>
<evidence type="ECO:0000259" key="1">
    <source>
        <dbReference type="Pfam" id="PF18962"/>
    </source>
</evidence>
<dbReference type="NCBIfam" id="TIGR04183">
    <property type="entry name" value="Por_Secre_tail"/>
    <property type="match status" value="1"/>
</dbReference>
<reference evidence="2" key="1">
    <citation type="journal article" date="2020" name="mSystems">
        <title>Genome- and Community-Level Interaction Insights into Carbon Utilization and Element Cycling Functions of Hydrothermarchaeota in Hydrothermal Sediment.</title>
        <authorList>
            <person name="Zhou Z."/>
            <person name="Liu Y."/>
            <person name="Xu W."/>
            <person name="Pan J."/>
            <person name="Luo Z.H."/>
            <person name="Li M."/>
        </authorList>
    </citation>
    <scope>NUCLEOTIDE SEQUENCE [LARGE SCALE GENOMIC DNA]</scope>
    <source>
        <strain evidence="2">SpSt-479</strain>
    </source>
</reference>
<dbReference type="Pfam" id="PF18962">
    <property type="entry name" value="Por_Secre_tail"/>
    <property type="match status" value="1"/>
</dbReference>
<evidence type="ECO:0000313" key="2">
    <source>
        <dbReference type="EMBL" id="HFI90288.1"/>
    </source>
</evidence>
<dbReference type="InterPro" id="IPR013783">
    <property type="entry name" value="Ig-like_fold"/>
</dbReference>
<dbReference type="SUPFAM" id="SSF52833">
    <property type="entry name" value="Thioredoxin-like"/>
    <property type="match status" value="1"/>
</dbReference>
<dbReference type="Gene3D" id="2.60.40.10">
    <property type="entry name" value="Immunoglobulins"/>
    <property type="match status" value="2"/>
</dbReference>
<sequence length="763" mass="84984">MKKLFFFLIILFTYSSGVLPQIKVQFNTINGYGNNLYIDNFTVGNRFNTDVSVVGILNIKPDTNFVVGSNPFTVAPQVAFINLGRTNINSSFTVTMYVSPGGYVSNKSIPSLGSGQSTTVIFDNLTITPGQPINISISVNLTGDENPANNTLNQYTLYIAGFQRNILLEEWTSSTCGPCAANNPTIDAFIAARFDSLVAIKYHMNWPSPGNDPMYLYNPQQATDRRTYYGVNAVPHVIMDGIINPEYPYSNPPSLPNAFYPRKSVGTPLSLSVTNTRLPGDTIQADVTLQISTQLPAGQYYLRVHAVERHIHYNTPPGSNGETDFYDVFRRAYPNSTGTAIPTAPGTYYFTFKYPLDMAVWVDSMIYTAVFVQNDANKEVLNAAKSRNYIESNFVSNGFDQPFITKPVVAFDFIESNRNFLIENPQTVLSNFFYYELFDGTFPSQGWTITNPDGGITFAQYQGANGPSFGGSKSVKMDFYSYSSTNQNDFLYSPVYSGLNEVDSLKFDWAYAQYSSTYVDRLIVRLSLDGGVTYPHVIFDKSGAQLATAPNTTNAFVPSANQWATFSYPLAEVVPVELTSFSAKANGLDVELSWTTATETNNFGFEIQRKTQDDYITVGFVKGKGTTITQQNYNFVDKELNEGNYIYRLKQIDYSGAYHFSDEVNVDITGPKIFFIEQNFPNPFNPSTKIRFNLAVNSKVTLKVYNLIGEEIAELLNSQMNAGKQEVEFNASNFNSGIYLYKIEAVGEDGSNFISARKMTLVK</sequence>
<protein>
    <submittedName>
        <fullName evidence="2">T9SS type A sorting domain-containing protein</fullName>
    </submittedName>
</protein>
<accession>A0A7V3E6J2</accession>
<dbReference type="AlphaFoldDB" id="A0A7V3E6J2"/>